<organism evidence="1 2">
    <name type="scientific">Spirochaeta isovalerica</name>
    <dbReference type="NCBI Taxonomy" id="150"/>
    <lineage>
        <taxon>Bacteria</taxon>
        <taxon>Pseudomonadati</taxon>
        <taxon>Spirochaetota</taxon>
        <taxon>Spirochaetia</taxon>
        <taxon>Spirochaetales</taxon>
        <taxon>Spirochaetaceae</taxon>
        <taxon>Spirochaeta</taxon>
    </lineage>
</organism>
<keyword evidence="2" id="KW-1185">Reference proteome</keyword>
<evidence type="ECO:0000313" key="1">
    <source>
        <dbReference type="EMBL" id="MBB6478592.1"/>
    </source>
</evidence>
<dbReference type="EMBL" id="JACHGJ010000001">
    <property type="protein sequence ID" value="MBB6478592.1"/>
    <property type="molecule type" value="Genomic_DNA"/>
</dbReference>
<name>A0A841R7Y9_9SPIO</name>
<reference evidence="1 2" key="1">
    <citation type="submission" date="2020-08" db="EMBL/GenBank/DDBJ databases">
        <title>Genomic Encyclopedia of Type Strains, Phase IV (KMG-IV): sequencing the most valuable type-strain genomes for metagenomic binning, comparative biology and taxonomic classification.</title>
        <authorList>
            <person name="Goeker M."/>
        </authorList>
    </citation>
    <scope>NUCLEOTIDE SEQUENCE [LARGE SCALE GENOMIC DNA]</scope>
    <source>
        <strain evidence="1 2">DSM 2461</strain>
    </source>
</reference>
<protein>
    <submittedName>
        <fullName evidence="1">Uncharacterized protein</fullName>
    </submittedName>
</protein>
<dbReference type="Proteomes" id="UP000587760">
    <property type="component" value="Unassembled WGS sequence"/>
</dbReference>
<proteinExistence type="predicted"/>
<gene>
    <name evidence="1" type="ORF">HNR50_000225</name>
</gene>
<comment type="caution">
    <text evidence="1">The sequence shown here is derived from an EMBL/GenBank/DDBJ whole genome shotgun (WGS) entry which is preliminary data.</text>
</comment>
<accession>A0A841R7Y9</accession>
<sequence length="495" mass="56634">MLFLSAAQLPALELNYYNQFNIGTKTLEFPGSYSQTGSDRKFVFSEPVKLRGGSYLYFDGENRSPAIFRLGEEVYNLPAAEEPVRFVFFIESDTVLRDFSLESSDSPIQFVSFSAEATLPESSILTILFKGDALTIPTESADYPFYLNFDSEQTETSENVELTLDYEEREDVFGIRTRKGMNPYWFYKDAGDMSPSEISVRSNNAVLTKVQRSLEFPAETALPSDLENVLYRDPSLWRQKGHEIYDWNDFPGMLIIDTADYKVQSLFFKRLAFFTEKKISAGELLSDEELAPLHGWNAHDYKAADLARFFNQAAKSDFALNAREMELREILISNGVLKETSGRLRPSGGGILSISRESSDRLRYLFLTHECYHGVFFSSDEFVASVTEIWNSLSDEERNFWRSFLDMYGYNVSDEYLLINEFQAYLMQQKTEQADSYFRGKINWMLGIKPHLVGEMRSLLANYGDTFTKSAQLVEDTAFSLTGIKAGDLVLKRKK</sequence>
<dbReference type="RefSeq" id="WP_184742579.1">
    <property type="nucleotide sequence ID" value="NZ_JACHGJ010000001.1"/>
</dbReference>
<dbReference type="AlphaFoldDB" id="A0A841R7Y9"/>
<evidence type="ECO:0000313" key="2">
    <source>
        <dbReference type="Proteomes" id="UP000587760"/>
    </source>
</evidence>